<dbReference type="AlphaFoldDB" id="A0A1B2DV44"/>
<evidence type="ECO:0000313" key="2">
    <source>
        <dbReference type="EMBL" id="ANY71561.1"/>
    </source>
</evidence>
<name>A0A1B2DV44_9BACL</name>
<dbReference type="Proteomes" id="UP000189059">
    <property type="component" value="Unassembled WGS sequence"/>
</dbReference>
<dbReference type="EMBL" id="CP016809">
    <property type="protein sequence ID" value="ANY71561.1"/>
    <property type="molecule type" value="Genomic_DNA"/>
</dbReference>
<protein>
    <recommendedName>
        <fullName evidence="5">DUF2500 domain-containing protein</fullName>
    </recommendedName>
</protein>
<proteinExistence type="predicted"/>
<evidence type="ECO:0000313" key="4">
    <source>
        <dbReference type="Proteomes" id="UP000189059"/>
    </source>
</evidence>
<evidence type="ECO:0008006" key="5">
    <source>
        <dbReference type="Google" id="ProtNLM"/>
    </source>
</evidence>
<accession>A0A1B2DV44</accession>
<organism evidence="2">
    <name type="scientific">Paenibacillus ihbetae</name>
    <dbReference type="NCBI Taxonomy" id="1870820"/>
    <lineage>
        <taxon>Bacteria</taxon>
        <taxon>Bacillati</taxon>
        <taxon>Bacillota</taxon>
        <taxon>Bacilli</taxon>
        <taxon>Bacillales</taxon>
        <taxon>Paenibacillaceae</taxon>
        <taxon>Paenibacillus</taxon>
    </lineage>
</organism>
<keyword evidence="1" id="KW-0472">Membrane</keyword>
<dbReference type="EMBL" id="MRVI01000001">
    <property type="protein sequence ID" value="OOC61080.1"/>
    <property type="molecule type" value="Genomic_DNA"/>
</dbReference>
<sequence length="139" mass="15921">MGSGSEWMFDFFGSVMPIFFIVVIGIIILSAGKGILQWSQNNRQPLLTVDSKIVSKRTEVKHSHHTDEAMSSRTRTTYYLTFEVESGDRMEFVVNGEEFGMCAEGDEGLLRFQGTRYYSFVRHPKSHRDTVRGYGQHKT</sequence>
<keyword evidence="1" id="KW-0812">Transmembrane</keyword>
<evidence type="ECO:0000256" key="1">
    <source>
        <dbReference type="SAM" id="Phobius"/>
    </source>
</evidence>
<dbReference type="Gene3D" id="2.40.50.660">
    <property type="match status" value="1"/>
</dbReference>
<reference evidence="3 4" key="2">
    <citation type="submission" date="2016-12" db="EMBL/GenBank/DDBJ databases">
        <title>Genome sequencing and description of Paenibacillus sp. nov. from high altitude lake in the Indian Trans- Himalayas.</title>
        <authorList>
            <person name="Kiran S."/>
            <person name="Swarnkar M.K."/>
            <person name="Rana A."/>
            <person name="Tewari R."/>
            <person name="Gulati A."/>
        </authorList>
    </citation>
    <scope>NUCLEOTIDE SEQUENCE [LARGE SCALE GENOMIC DNA]</scope>
    <source>
        <strain evidence="3 4">IHBB 9951</strain>
    </source>
</reference>
<dbReference type="InterPro" id="IPR019635">
    <property type="entry name" value="DUF2500"/>
</dbReference>
<dbReference type="OrthoDB" id="282886at2"/>
<gene>
    <name evidence="3" type="ORF">BBD40_03740</name>
    <name evidence="2" type="ORF">BBD41_02625</name>
</gene>
<reference evidence="2" key="1">
    <citation type="submission" date="2016-08" db="EMBL/GenBank/DDBJ databases">
        <title>Complete Genome Seqeunce of Paenibacillus sp. nov. IHBB 9852 from high altitute lake of Indian trans-Himalayas.</title>
        <authorList>
            <person name="Kiran S."/>
            <person name="Swarnkar M.K."/>
            <person name="Rana A."/>
            <person name="Tewari R."/>
            <person name="Gulati A."/>
        </authorList>
    </citation>
    <scope>NUCLEOTIDE SEQUENCE [LARGE SCALE GENOMIC DNA]</scope>
    <source>
        <strain evidence="2">IHBB 9852</strain>
    </source>
</reference>
<feature type="transmembrane region" description="Helical" evidence="1">
    <location>
        <begin position="12"/>
        <end position="36"/>
    </location>
</feature>
<evidence type="ECO:0000313" key="3">
    <source>
        <dbReference type="EMBL" id="OOC61080.1"/>
    </source>
</evidence>
<dbReference type="Pfam" id="PF10694">
    <property type="entry name" value="DUF2500"/>
    <property type="match status" value="1"/>
</dbReference>
<keyword evidence="1" id="KW-1133">Transmembrane helix</keyword>
<dbReference type="RefSeq" id="WP_077565633.1">
    <property type="nucleotide sequence ID" value="NZ_CP016809.1"/>
</dbReference>
<dbReference type="KEGG" id="pib:BBD41_02625"/>
<keyword evidence="4" id="KW-1185">Reference proteome</keyword>